<accession>A0A8X6I7D8</accession>
<organism evidence="1 2">
    <name type="scientific">Trichonephila clavata</name>
    <name type="common">Joro spider</name>
    <name type="synonym">Nephila clavata</name>
    <dbReference type="NCBI Taxonomy" id="2740835"/>
    <lineage>
        <taxon>Eukaryota</taxon>
        <taxon>Metazoa</taxon>
        <taxon>Ecdysozoa</taxon>
        <taxon>Arthropoda</taxon>
        <taxon>Chelicerata</taxon>
        <taxon>Arachnida</taxon>
        <taxon>Araneae</taxon>
        <taxon>Araneomorphae</taxon>
        <taxon>Entelegynae</taxon>
        <taxon>Araneoidea</taxon>
        <taxon>Nephilidae</taxon>
        <taxon>Trichonephila</taxon>
    </lineage>
</organism>
<dbReference type="Proteomes" id="UP000887116">
    <property type="component" value="Unassembled WGS sequence"/>
</dbReference>
<dbReference type="AlphaFoldDB" id="A0A8X6I7D8"/>
<evidence type="ECO:0000313" key="1">
    <source>
        <dbReference type="EMBL" id="GFQ89042.1"/>
    </source>
</evidence>
<comment type="caution">
    <text evidence="1">The sequence shown here is derived from an EMBL/GenBank/DDBJ whole genome shotgun (WGS) entry which is preliminary data.</text>
</comment>
<keyword evidence="2" id="KW-1185">Reference proteome</keyword>
<reference evidence="1" key="1">
    <citation type="submission" date="2020-07" db="EMBL/GenBank/DDBJ databases">
        <title>Multicomponent nature underlies the extraordinary mechanical properties of spider dragline silk.</title>
        <authorList>
            <person name="Kono N."/>
            <person name="Nakamura H."/>
            <person name="Mori M."/>
            <person name="Yoshida Y."/>
            <person name="Ohtoshi R."/>
            <person name="Malay A.D."/>
            <person name="Moran D.A.P."/>
            <person name="Tomita M."/>
            <person name="Numata K."/>
            <person name="Arakawa K."/>
        </authorList>
    </citation>
    <scope>NUCLEOTIDE SEQUENCE</scope>
</reference>
<proteinExistence type="predicted"/>
<sequence length="84" mass="9767">MKRSFHKQNTHLWKAFLFLSRESHFPFKQSLTLPNHDGRINGRLWPTEMHVEKSPVGSWCLILEPVLSPPSKKRIISDASCVLE</sequence>
<name>A0A8X6I7D8_TRICU</name>
<evidence type="ECO:0000313" key="2">
    <source>
        <dbReference type="Proteomes" id="UP000887116"/>
    </source>
</evidence>
<protein>
    <submittedName>
        <fullName evidence="1">Uncharacterized protein</fullName>
    </submittedName>
</protein>
<gene>
    <name evidence="1" type="ORF">TNCT_331251</name>
</gene>
<dbReference type="EMBL" id="BMAO01023490">
    <property type="protein sequence ID" value="GFQ89042.1"/>
    <property type="molecule type" value="Genomic_DNA"/>
</dbReference>